<dbReference type="RefSeq" id="WP_127568566.1">
    <property type="nucleotide sequence ID" value="NZ_BMFB01000001.1"/>
</dbReference>
<organism evidence="1 2">
    <name type="scientific">Glycocaulis alkaliphilus</name>
    <dbReference type="NCBI Taxonomy" id="1434191"/>
    <lineage>
        <taxon>Bacteria</taxon>
        <taxon>Pseudomonadati</taxon>
        <taxon>Pseudomonadota</taxon>
        <taxon>Alphaproteobacteria</taxon>
        <taxon>Maricaulales</taxon>
        <taxon>Maricaulaceae</taxon>
        <taxon>Glycocaulis</taxon>
    </lineage>
</organism>
<dbReference type="EMBL" id="CP018911">
    <property type="protein sequence ID" value="AZU05082.1"/>
    <property type="molecule type" value="Genomic_DNA"/>
</dbReference>
<dbReference type="AlphaFoldDB" id="A0A3T0ECQ3"/>
<dbReference type="PROSITE" id="PS50194">
    <property type="entry name" value="FILAMIN_REPEAT"/>
    <property type="match status" value="1"/>
</dbReference>
<reference evidence="1 2" key="1">
    <citation type="submission" date="2016-12" db="EMBL/GenBank/DDBJ databases">
        <title>The genome of dimorphic prosthecate Glycocaulis alkaliphilus 6b-8t, isolated from crude oil dictates its adaptability in petroleum environments.</title>
        <authorList>
            <person name="Wu X.-L."/>
            <person name="Geng S."/>
        </authorList>
    </citation>
    <scope>NUCLEOTIDE SEQUENCE [LARGE SCALE GENOMIC DNA]</scope>
    <source>
        <strain evidence="1 2">6B-8</strain>
    </source>
</reference>
<dbReference type="OrthoDB" id="1092590at2"/>
<keyword evidence="2" id="KW-1185">Reference proteome</keyword>
<gene>
    <name evidence="1" type="ORF">X907_2570</name>
</gene>
<protein>
    <submittedName>
        <fullName evidence="1">Uncharacterized protein</fullName>
    </submittedName>
</protein>
<dbReference type="KEGG" id="gak:X907_2570"/>
<sequence>MKLSSLLAATAAIALTGSVIAQDADETGTNFAEDQRSEETTGVELLALSQELYAYGVDARDPLAVIVAARIRQGVDVEEREYEIAEQGGEPEEAEIEFASAADMLDEARVLARGDEALAGLIAEVEADAARGRVGGPGRASGWVGARSTTSYNITFRGGERAAVWANGPGRTDLDMYVYDSNGNLICRHIDYSDRMSCFWTPRWTGTFTVQVRNLGNVGVSYNMVTN</sequence>
<accession>A0A3T0ECQ3</accession>
<dbReference type="InterPro" id="IPR017868">
    <property type="entry name" value="Filamin/ABP280_repeat-like"/>
</dbReference>
<name>A0A3T0ECQ3_9PROT</name>
<evidence type="ECO:0000313" key="1">
    <source>
        <dbReference type="EMBL" id="AZU05082.1"/>
    </source>
</evidence>
<dbReference type="Gene3D" id="2.60.120.380">
    <property type="match status" value="1"/>
</dbReference>
<dbReference type="Proteomes" id="UP000286954">
    <property type="component" value="Chromosome"/>
</dbReference>
<proteinExistence type="predicted"/>
<evidence type="ECO:0000313" key="2">
    <source>
        <dbReference type="Proteomes" id="UP000286954"/>
    </source>
</evidence>